<gene>
    <name evidence="2" type="ORF">COCSUDRAFT_42401</name>
</gene>
<dbReference type="OrthoDB" id="1903117at2759"/>
<evidence type="ECO:0000259" key="1">
    <source>
        <dbReference type="Pfam" id="PF01789"/>
    </source>
</evidence>
<dbReference type="GO" id="GO:0005509">
    <property type="term" value="F:calcium ion binding"/>
    <property type="evidence" value="ECO:0007669"/>
    <property type="project" value="InterPro"/>
</dbReference>
<dbReference type="PANTHER" id="PTHR31407:SF7">
    <property type="entry name" value="PSBP DOMAIN-CONTAINING PROTEIN 5, CHLOROPLASTIC"/>
    <property type="match status" value="1"/>
</dbReference>
<dbReference type="InterPro" id="IPR016123">
    <property type="entry name" value="Mog1/PsbP_a/b/a-sand"/>
</dbReference>
<keyword evidence="3" id="KW-1185">Reference proteome</keyword>
<evidence type="ECO:0000313" key="3">
    <source>
        <dbReference type="Proteomes" id="UP000007264"/>
    </source>
</evidence>
<feature type="domain" description="PsbP C-terminal" evidence="1">
    <location>
        <begin position="64"/>
        <end position="193"/>
    </location>
</feature>
<evidence type="ECO:0000313" key="2">
    <source>
        <dbReference type="EMBL" id="EIE22782.1"/>
    </source>
</evidence>
<protein>
    <recommendedName>
        <fullName evidence="1">PsbP C-terminal domain-containing protein</fullName>
    </recommendedName>
</protein>
<dbReference type="KEGG" id="csl:COCSUDRAFT_42401"/>
<dbReference type="Proteomes" id="UP000007264">
    <property type="component" value="Unassembled WGS sequence"/>
</dbReference>
<dbReference type="RefSeq" id="XP_005647326.1">
    <property type="nucleotide sequence ID" value="XM_005647269.1"/>
</dbReference>
<dbReference type="GO" id="GO:0019898">
    <property type="term" value="C:extrinsic component of membrane"/>
    <property type="evidence" value="ECO:0007669"/>
    <property type="project" value="InterPro"/>
</dbReference>
<accession>I0YWL3</accession>
<organism evidence="2 3">
    <name type="scientific">Coccomyxa subellipsoidea (strain C-169)</name>
    <name type="common">Green microalga</name>
    <dbReference type="NCBI Taxonomy" id="574566"/>
    <lineage>
        <taxon>Eukaryota</taxon>
        <taxon>Viridiplantae</taxon>
        <taxon>Chlorophyta</taxon>
        <taxon>core chlorophytes</taxon>
        <taxon>Trebouxiophyceae</taxon>
        <taxon>Trebouxiophyceae incertae sedis</taxon>
        <taxon>Coccomyxaceae</taxon>
        <taxon>Coccomyxa</taxon>
        <taxon>Coccomyxa subellipsoidea</taxon>
    </lineage>
</organism>
<comment type="caution">
    <text evidence="2">The sequence shown here is derived from an EMBL/GenBank/DDBJ whole genome shotgun (WGS) entry which is preliminary data.</text>
</comment>
<dbReference type="GO" id="GO:0009654">
    <property type="term" value="C:photosystem II oxygen evolving complex"/>
    <property type="evidence" value="ECO:0007669"/>
    <property type="project" value="InterPro"/>
</dbReference>
<sequence length="212" mass="23894">MQVFGTLKDDILAYEFQYPTRVGGRQLPIIPSRKPERYSSAAPLSADARQRIVSELVSFTDRVTISVTVGPASGKLATTPLQEWTAREVANAVLQDRSTARVTTGQRVALNTIEEAGQETRDGHPYWTYEHTSQGSPSLANRSKETYRHSWSVTSYRPGMDGAPYLYTLTLSCPDEEWPQLGPLYAQAQESFRLVDTTQEYVPPDKDPWRFF</sequence>
<dbReference type="Pfam" id="PF01789">
    <property type="entry name" value="PsbP"/>
    <property type="match status" value="1"/>
</dbReference>
<dbReference type="SUPFAM" id="SSF55724">
    <property type="entry name" value="Mog1p/PsbP-like"/>
    <property type="match status" value="1"/>
</dbReference>
<dbReference type="GO" id="GO:0015979">
    <property type="term" value="P:photosynthesis"/>
    <property type="evidence" value="ECO:0007669"/>
    <property type="project" value="InterPro"/>
</dbReference>
<dbReference type="GeneID" id="17040769"/>
<dbReference type="AlphaFoldDB" id="I0YWL3"/>
<dbReference type="EMBL" id="AGSI01000009">
    <property type="protein sequence ID" value="EIE22782.1"/>
    <property type="molecule type" value="Genomic_DNA"/>
</dbReference>
<dbReference type="PANTHER" id="PTHR31407">
    <property type="match status" value="1"/>
</dbReference>
<dbReference type="STRING" id="574566.I0YWL3"/>
<dbReference type="InterPro" id="IPR002683">
    <property type="entry name" value="PsbP_C"/>
</dbReference>
<proteinExistence type="predicted"/>
<name>I0YWL3_COCSC</name>
<dbReference type="Gene3D" id="3.40.1000.10">
    <property type="entry name" value="Mog1/PsbP, alpha/beta/alpha sandwich"/>
    <property type="match status" value="1"/>
</dbReference>
<dbReference type="eggNOG" id="ENOG502QTGE">
    <property type="taxonomic scope" value="Eukaryota"/>
</dbReference>
<reference evidence="2 3" key="1">
    <citation type="journal article" date="2012" name="Genome Biol.">
        <title>The genome of the polar eukaryotic microalga coccomyxa subellipsoidea reveals traits of cold adaptation.</title>
        <authorList>
            <person name="Blanc G."/>
            <person name="Agarkova I."/>
            <person name="Grimwood J."/>
            <person name="Kuo A."/>
            <person name="Brueggeman A."/>
            <person name="Dunigan D."/>
            <person name="Gurnon J."/>
            <person name="Ladunga I."/>
            <person name="Lindquist E."/>
            <person name="Lucas S."/>
            <person name="Pangilinan J."/>
            <person name="Proschold T."/>
            <person name="Salamov A."/>
            <person name="Schmutz J."/>
            <person name="Weeks D."/>
            <person name="Yamada T."/>
            <person name="Claverie J.M."/>
            <person name="Grigoriev I."/>
            <person name="Van Etten J."/>
            <person name="Lomsadze A."/>
            <person name="Borodovsky M."/>
        </authorList>
    </citation>
    <scope>NUCLEOTIDE SEQUENCE [LARGE SCALE GENOMIC DNA]</scope>
    <source>
        <strain evidence="2 3">C-169</strain>
    </source>
</reference>